<evidence type="ECO:0000256" key="1">
    <source>
        <dbReference type="SAM" id="SignalP"/>
    </source>
</evidence>
<gene>
    <name evidence="2" type="ORF">IAC47_03525</name>
</gene>
<reference evidence="2" key="2">
    <citation type="submission" date="2021-04" db="EMBL/GenBank/DDBJ databases">
        <authorList>
            <person name="Gilroy R."/>
        </authorList>
    </citation>
    <scope>NUCLEOTIDE SEQUENCE</scope>
    <source>
        <strain evidence="2">Gambia16-930</strain>
    </source>
</reference>
<keyword evidence="1" id="KW-0732">Signal</keyword>
<dbReference type="AlphaFoldDB" id="A0A9D1UGU4"/>
<proteinExistence type="predicted"/>
<dbReference type="EMBL" id="DXGG01000121">
    <property type="protein sequence ID" value="HIW87327.1"/>
    <property type="molecule type" value="Genomic_DNA"/>
</dbReference>
<comment type="caution">
    <text evidence="2">The sequence shown here is derived from an EMBL/GenBank/DDBJ whole genome shotgun (WGS) entry which is preliminary data.</text>
</comment>
<protein>
    <submittedName>
        <fullName evidence="2">Uncharacterized protein</fullName>
    </submittedName>
</protein>
<organism evidence="2 3">
    <name type="scientific">Candidatus Onthomorpha intestinigallinarum</name>
    <dbReference type="NCBI Taxonomy" id="2840880"/>
    <lineage>
        <taxon>Bacteria</taxon>
        <taxon>Pseudomonadati</taxon>
        <taxon>Bacteroidota</taxon>
        <taxon>Bacteroidia</taxon>
        <taxon>Bacteroidales</taxon>
        <taxon>Candidatus Onthomorpha</taxon>
    </lineage>
</organism>
<evidence type="ECO:0000313" key="2">
    <source>
        <dbReference type="EMBL" id="HIW87327.1"/>
    </source>
</evidence>
<feature type="signal peptide" evidence="1">
    <location>
        <begin position="1"/>
        <end position="18"/>
    </location>
</feature>
<sequence>MKKYILGMVALSAMALFAISCEQQEDDFDNMTNGQNQMERTSSNLLLDDSMIPYQALLLNDIFHLEDYPTGLIVYIDEAGKYFHYVNNQSQSKVDVEPDFASKDKDEFHKCMASKLAEGHVFTIIYDEHEDIYCGYPSQKPVK</sequence>
<evidence type="ECO:0000313" key="3">
    <source>
        <dbReference type="Proteomes" id="UP000824267"/>
    </source>
</evidence>
<dbReference type="PROSITE" id="PS51257">
    <property type="entry name" value="PROKAR_LIPOPROTEIN"/>
    <property type="match status" value="1"/>
</dbReference>
<reference evidence="2" key="1">
    <citation type="journal article" date="2021" name="PeerJ">
        <title>Extensive microbial diversity within the chicken gut microbiome revealed by metagenomics and culture.</title>
        <authorList>
            <person name="Gilroy R."/>
            <person name="Ravi A."/>
            <person name="Getino M."/>
            <person name="Pursley I."/>
            <person name="Horton D.L."/>
            <person name="Alikhan N.F."/>
            <person name="Baker D."/>
            <person name="Gharbi K."/>
            <person name="Hall N."/>
            <person name="Watson M."/>
            <person name="Adriaenssens E.M."/>
            <person name="Foster-Nyarko E."/>
            <person name="Jarju S."/>
            <person name="Secka A."/>
            <person name="Antonio M."/>
            <person name="Oren A."/>
            <person name="Chaudhuri R.R."/>
            <person name="La Ragione R."/>
            <person name="Hildebrand F."/>
            <person name="Pallen M.J."/>
        </authorList>
    </citation>
    <scope>NUCLEOTIDE SEQUENCE</scope>
    <source>
        <strain evidence="2">Gambia16-930</strain>
    </source>
</reference>
<feature type="chain" id="PRO_5039281090" evidence="1">
    <location>
        <begin position="19"/>
        <end position="143"/>
    </location>
</feature>
<dbReference type="Proteomes" id="UP000824267">
    <property type="component" value="Unassembled WGS sequence"/>
</dbReference>
<name>A0A9D1UGU4_9BACT</name>
<accession>A0A9D1UGU4</accession>